<keyword evidence="1" id="KW-1185">Reference proteome</keyword>
<proteinExistence type="predicted"/>
<dbReference type="AlphaFoldDB" id="A0A1I8AMZ7"/>
<evidence type="ECO:0000313" key="1">
    <source>
        <dbReference type="Proteomes" id="UP000095287"/>
    </source>
</evidence>
<name>A0A1I8AMZ7_9BILA</name>
<evidence type="ECO:0000313" key="2">
    <source>
        <dbReference type="WBParaSite" id="L893_g7268.t2"/>
    </source>
</evidence>
<sequence length="72" mass="8479">MLSIRSRKASRSLLISARHKLVDVQSRNEEMSRRVQRNDAILKKLAAINELFDAKEKRECFPLALERHQGRY</sequence>
<protein>
    <submittedName>
        <fullName evidence="2">Lebercilin domain-containing protein</fullName>
    </submittedName>
</protein>
<organism evidence="1 2">
    <name type="scientific">Steinernema glaseri</name>
    <dbReference type="NCBI Taxonomy" id="37863"/>
    <lineage>
        <taxon>Eukaryota</taxon>
        <taxon>Metazoa</taxon>
        <taxon>Ecdysozoa</taxon>
        <taxon>Nematoda</taxon>
        <taxon>Chromadorea</taxon>
        <taxon>Rhabditida</taxon>
        <taxon>Tylenchina</taxon>
        <taxon>Panagrolaimomorpha</taxon>
        <taxon>Strongyloidoidea</taxon>
        <taxon>Steinernematidae</taxon>
        <taxon>Steinernema</taxon>
    </lineage>
</organism>
<dbReference type="WBParaSite" id="L893_g7268.t2">
    <property type="protein sequence ID" value="L893_g7268.t2"/>
    <property type="gene ID" value="L893_g7268"/>
</dbReference>
<accession>A0A1I8AMZ7</accession>
<dbReference type="Proteomes" id="UP000095287">
    <property type="component" value="Unplaced"/>
</dbReference>
<reference evidence="2" key="1">
    <citation type="submission" date="2016-11" db="UniProtKB">
        <authorList>
            <consortium name="WormBaseParasite"/>
        </authorList>
    </citation>
    <scope>IDENTIFICATION</scope>
</reference>